<feature type="transmembrane region" description="Helical" evidence="8">
    <location>
        <begin position="185"/>
        <end position="212"/>
    </location>
</feature>
<sequence length="244" mass="24204">MLALLAGAGLWAGAQNALAGGGSFITLPALIAAGLDPKLANITSTLALFPGQITTGIAGRKLVAGAERLSFTALAAIALVGGVAGAALLNATPTRIFAAMVPWLVLLATMVFAWGAFGPKKSADRPPPPAWVTVTSQSLIALYSGFFGGGAGILTLASLTIAGLPVRNAGGTKNVLVSLSNTTAAILFALTGNVAWAHALVVGIGAMAGSYVGARALAVVPEKALKIAVILIGLGLTVGLFLRA</sequence>
<name>A0A255YBY2_9SPHN</name>
<evidence type="ECO:0000256" key="8">
    <source>
        <dbReference type="RuleBase" id="RU363041"/>
    </source>
</evidence>
<evidence type="ECO:0000256" key="5">
    <source>
        <dbReference type="ARBA" id="ARBA00022692"/>
    </source>
</evidence>
<protein>
    <recommendedName>
        <fullName evidence="8">Probable membrane transporter protein</fullName>
    </recommendedName>
</protein>
<organism evidence="9 10">
    <name type="scientific">Sandarakinorhabdus cyanobacteriorum</name>
    <dbReference type="NCBI Taxonomy" id="1981098"/>
    <lineage>
        <taxon>Bacteria</taxon>
        <taxon>Pseudomonadati</taxon>
        <taxon>Pseudomonadota</taxon>
        <taxon>Alphaproteobacteria</taxon>
        <taxon>Sphingomonadales</taxon>
        <taxon>Sphingosinicellaceae</taxon>
        <taxon>Sandarakinorhabdus</taxon>
    </lineage>
</organism>
<dbReference type="Proteomes" id="UP000216991">
    <property type="component" value="Unassembled WGS sequence"/>
</dbReference>
<evidence type="ECO:0000256" key="2">
    <source>
        <dbReference type="ARBA" id="ARBA00009142"/>
    </source>
</evidence>
<evidence type="ECO:0000256" key="3">
    <source>
        <dbReference type="ARBA" id="ARBA00022448"/>
    </source>
</evidence>
<evidence type="ECO:0000313" key="9">
    <source>
        <dbReference type="EMBL" id="OYQ26757.1"/>
    </source>
</evidence>
<feature type="transmembrane region" description="Helical" evidence="8">
    <location>
        <begin position="137"/>
        <end position="164"/>
    </location>
</feature>
<comment type="subcellular location">
    <subcellularLocation>
        <location evidence="1 8">Cell membrane</location>
        <topology evidence="1 8">Multi-pass membrane protein</topology>
    </subcellularLocation>
</comment>
<dbReference type="AlphaFoldDB" id="A0A255YBY2"/>
<accession>A0A255YBY2</accession>
<dbReference type="InterPro" id="IPR002781">
    <property type="entry name" value="TM_pro_TauE-like"/>
</dbReference>
<feature type="transmembrane region" description="Helical" evidence="8">
    <location>
        <begin position="224"/>
        <end position="242"/>
    </location>
</feature>
<dbReference type="PANTHER" id="PTHR30269">
    <property type="entry name" value="TRANSMEMBRANE PROTEIN YFCA"/>
    <property type="match status" value="1"/>
</dbReference>
<dbReference type="EMBL" id="NOXT01000116">
    <property type="protein sequence ID" value="OYQ26757.1"/>
    <property type="molecule type" value="Genomic_DNA"/>
</dbReference>
<keyword evidence="6 8" id="KW-1133">Transmembrane helix</keyword>
<keyword evidence="4 8" id="KW-1003">Cell membrane</keyword>
<proteinExistence type="inferred from homology"/>
<dbReference type="GO" id="GO:0005886">
    <property type="term" value="C:plasma membrane"/>
    <property type="evidence" value="ECO:0007669"/>
    <property type="project" value="UniProtKB-SubCell"/>
</dbReference>
<keyword evidence="7 8" id="KW-0472">Membrane</keyword>
<gene>
    <name evidence="9" type="ORF">CHU93_11605</name>
</gene>
<evidence type="ECO:0000256" key="4">
    <source>
        <dbReference type="ARBA" id="ARBA00022475"/>
    </source>
</evidence>
<dbReference type="PANTHER" id="PTHR30269:SF0">
    <property type="entry name" value="MEMBRANE TRANSPORTER PROTEIN YFCA-RELATED"/>
    <property type="match status" value="1"/>
</dbReference>
<dbReference type="OrthoDB" id="7582411at2"/>
<keyword evidence="3" id="KW-0813">Transport</keyword>
<comment type="caution">
    <text evidence="9">The sequence shown here is derived from an EMBL/GenBank/DDBJ whole genome shotgun (WGS) entry which is preliminary data.</text>
</comment>
<keyword evidence="5 8" id="KW-0812">Transmembrane</keyword>
<keyword evidence="10" id="KW-1185">Reference proteome</keyword>
<dbReference type="InterPro" id="IPR052017">
    <property type="entry name" value="TSUP"/>
</dbReference>
<feature type="transmembrane region" description="Helical" evidence="8">
    <location>
        <begin position="96"/>
        <end position="117"/>
    </location>
</feature>
<evidence type="ECO:0000256" key="1">
    <source>
        <dbReference type="ARBA" id="ARBA00004651"/>
    </source>
</evidence>
<evidence type="ECO:0000256" key="7">
    <source>
        <dbReference type="ARBA" id="ARBA00023136"/>
    </source>
</evidence>
<evidence type="ECO:0000256" key="6">
    <source>
        <dbReference type="ARBA" id="ARBA00022989"/>
    </source>
</evidence>
<evidence type="ECO:0000313" key="10">
    <source>
        <dbReference type="Proteomes" id="UP000216991"/>
    </source>
</evidence>
<reference evidence="9 10" key="1">
    <citation type="submission" date="2017-07" db="EMBL/GenBank/DDBJ databases">
        <title>Sandarakinorhabdus cyanobacteriorum sp. nov., a novel bacterium isolated from cyanobacterial aggregates in a eutrophic lake.</title>
        <authorList>
            <person name="Cai H."/>
        </authorList>
    </citation>
    <scope>NUCLEOTIDE SEQUENCE [LARGE SCALE GENOMIC DNA]</scope>
    <source>
        <strain evidence="9 10">TH057</strain>
    </source>
</reference>
<comment type="similarity">
    <text evidence="2 8">Belongs to the 4-toluene sulfonate uptake permease (TSUP) (TC 2.A.102) family.</text>
</comment>
<feature type="transmembrane region" description="Helical" evidence="8">
    <location>
        <begin position="69"/>
        <end position="89"/>
    </location>
</feature>
<dbReference type="Pfam" id="PF01925">
    <property type="entry name" value="TauE"/>
    <property type="match status" value="1"/>
</dbReference>